<evidence type="ECO:0000313" key="5">
    <source>
        <dbReference type="EMBL" id="WFC96164.1"/>
    </source>
</evidence>
<evidence type="ECO:0000256" key="2">
    <source>
        <dbReference type="ARBA" id="ARBA00022898"/>
    </source>
</evidence>
<accession>A0AAF0IPF0</accession>
<feature type="transmembrane region" description="Helical" evidence="4">
    <location>
        <begin position="612"/>
        <end position="630"/>
    </location>
</feature>
<feature type="compositionally biased region" description="Low complexity" evidence="3">
    <location>
        <begin position="458"/>
        <end position="486"/>
    </location>
</feature>
<dbReference type="Gene3D" id="3.40.640.10">
    <property type="entry name" value="Type I PLP-dependent aspartate aminotransferase-like (Major domain)"/>
    <property type="match status" value="1"/>
</dbReference>
<comment type="cofactor">
    <cofactor evidence="1">
        <name>pyridoxal 5'-phosphate</name>
        <dbReference type="ChEBI" id="CHEBI:597326"/>
    </cofactor>
</comment>
<dbReference type="GO" id="GO:0019346">
    <property type="term" value="P:transsulfuration"/>
    <property type="evidence" value="ECO:0007669"/>
    <property type="project" value="InterPro"/>
</dbReference>
<gene>
    <name evidence="5" type="ORF">MBRA1_002820</name>
</gene>
<keyword evidence="4" id="KW-0472">Membrane</keyword>
<dbReference type="InterPro" id="IPR015422">
    <property type="entry name" value="PyrdxlP-dep_Trfase_small"/>
</dbReference>
<dbReference type="InterPro" id="IPR015421">
    <property type="entry name" value="PyrdxlP-dep_Trfase_major"/>
</dbReference>
<feature type="region of interest" description="Disordered" evidence="3">
    <location>
        <begin position="324"/>
        <end position="351"/>
    </location>
</feature>
<sequence>MPMPNQLPAPSLQTRLLHADEPDHAKDPAHSVAPMMSLSTTFRQPHPDSDLGKGIAGAFDKPEKPTVSVYSRYTQDTNLRTEEVLSSILEGHALTFSSGLSAALAVVTAVSPSVIAIRRGYFGVHNVVQTYARGRDVKFIDLDDPYPTVEGMVDSESGLRRGGLLVWVESPLNPTGEARDIAHYAKRAHEAKGYLGVDSTFAPPPLQNPFHQGADFVLHSGTKYFGGHSDVLAGVVATKDYNAFKTMWHDRTVYGYVLGSLESYLLLRSLRTLSLRVRQQSKNATELVRFLFSLTKGQTPPEDVPVELTDGQFVERVYHSSLQPRYDADSDPNEHSKMEDRTFDPREQMPGGGSPTFSFYLRKDVWATYLPHNLSYFTPATSLGGVESLMEQRITSTPDESPNMVRISTGIEEVEDLKADLLQGMRKTLADHPDNDLNAPVAAAPVIASPLVARAEHNATASNATSSAAKSVPSSNNTANSNSTSSGVATPTASNQLEHSGVASAGATATLSADTPQGTCTMDNTLSQNQQAGWTDSIVNTCCTAATETTCWYRIQAKVSAEEACKIPDCEALFSNDRDRMLGFVPLSSSSGEGKYANTFPILFLSAAIRPSIHVLLFIVAPIGVSLLLLL</sequence>
<dbReference type="GO" id="GO:0005737">
    <property type="term" value="C:cytoplasm"/>
    <property type="evidence" value="ECO:0007669"/>
    <property type="project" value="TreeGrafter"/>
</dbReference>
<reference evidence="5" key="1">
    <citation type="submission" date="2023-03" db="EMBL/GenBank/DDBJ databases">
        <title>Mating type loci evolution in Malassezia.</title>
        <authorList>
            <person name="Coelho M.A."/>
        </authorList>
    </citation>
    <scope>NUCLEOTIDE SEQUENCE</scope>
    <source>
        <strain evidence="5">CBS 14135</strain>
    </source>
</reference>
<organism evidence="5 6">
    <name type="scientific">Malassezia brasiliensis</name>
    <dbReference type="NCBI Taxonomy" id="1821822"/>
    <lineage>
        <taxon>Eukaryota</taxon>
        <taxon>Fungi</taxon>
        <taxon>Dikarya</taxon>
        <taxon>Basidiomycota</taxon>
        <taxon>Ustilaginomycotina</taxon>
        <taxon>Malasseziomycetes</taxon>
        <taxon>Malasseziales</taxon>
        <taxon>Malasseziaceae</taxon>
        <taxon>Malassezia</taxon>
    </lineage>
</organism>
<dbReference type="Pfam" id="PF01053">
    <property type="entry name" value="Cys_Met_Meta_PP"/>
    <property type="match status" value="1"/>
</dbReference>
<dbReference type="GO" id="GO:0030170">
    <property type="term" value="F:pyridoxal phosphate binding"/>
    <property type="evidence" value="ECO:0007669"/>
    <property type="project" value="InterPro"/>
</dbReference>
<evidence type="ECO:0000256" key="1">
    <source>
        <dbReference type="ARBA" id="ARBA00001933"/>
    </source>
</evidence>
<dbReference type="EMBL" id="CP119953">
    <property type="protein sequence ID" value="WFC96164.1"/>
    <property type="molecule type" value="Genomic_DNA"/>
</dbReference>
<dbReference type="InterPro" id="IPR054542">
    <property type="entry name" value="Cys_met_metab_PP"/>
</dbReference>
<evidence type="ECO:0000256" key="4">
    <source>
        <dbReference type="SAM" id="Phobius"/>
    </source>
</evidence>
<protein>
    <submittedName>
        <fullName evidence="5">Cystathionine gamma-synthase</fullName>
        <ecNumber evidence="5">2.5.1.48</ecNumber>
    </submittedName>
</protein>
<dbReference type="InterPro" id="IPR000277">
    <property type="entry name" value="Cys/Met-Metab_PyrdxlP-dep_enz"/>
</dbReference>
<dbReference type="PROSITE" id="PS00868">
    <property type="entry name" value="CYS_MET_METAB_PP"/>
    <property type="match status" value="1"/>
</dbReference>
<keyword evidence="4" id="KW-1133">Transmembrane helix</keyword>
<name>A0AAF0IPF0_9BASI</name>
<dbReference type="PANTHER" id="PTHR11808:SF35">
    <property type="entry name" value="CYSTATHIONINE GAMMA-SYNTHASE (AFU_ORTHOLOGUE AFUA_7G01590)"/>
    <property type="match status" value="1"/>
</dbReference>
<dbReference type="InterPro" id="IPR015424">
    <property type="entry name" value="PyrdxlP-dep_Trfase"/>
</dbReference>
<feature type="region of interest" description="Disordered" evidence="3">
    <location>
        <begin position="458"/>
        <end position="494"/>
    </location>
</feature>
<dbReference type="PANTHER" id="PTHR11808">
    <property type="entry name" value="TRANS-SULFURATION ENZYME FAMILY MEMBER"/>
    <property type="match status" value="1"/>
</dbReference>
<evidence type="ECO:0000313" key="6">
    <source>
        <dbReference type="Proteomes" id="UP001216638"/>
    </source>
</evidence>
<dbReference type="EC" id="2.5.1.48" evidence="5"/>
<dbReference type="SUPFAM" id="SSF53383">
    <property type="entry name" value="PLP-dependent transferases"/>
    <property type="match status" value="1"/>
</dbReference>
<evidence type="ECO:0000256" key="3">
    <source>
        <dbReference type="SAM" id="MobiDB-lite"/>
    </source>
</evidence>
<dbReference type="Proteomes" id="UP001216638">
    <property type="component" value="Chromosome 3"/>
</dbReference>
<dbReference type="AlphaFoldDB" id="A0AAF0IPF0"/>
<feature type="compositionally biased region" description="Basic and acidic residues" evidence="3">
    <location>
        <begin position="326"/>
        <end position="347"/>
    </location>
</feature>
<keyword evidence="2" id="KW-0663">Pyridoxal phosphate</keyword>
<keyword evidence="4" id="KW-0812">Transmembrane</keyword>
<dbReference type="GO" id="GO:0003962">
    <property type="term" value="F:cystathionine gamma-synthase activity"/>
    <property type="evidence" value="ECO:0007669"/>
    <property type="project" value="UniProtKB-EC"/>
</dbReference>
<dbReference type="Gene3D" id="3.90.1150.10">
    <property type="entry name" value="Aspartate Aminotransferase, domain 1"/>
    <property type="match status" value="1"/>
</dbReference>
<keyword evidence="6" id="KW-1185">Reference proteome</keyword>
<keyword evidence="5" id="KW-0808">Transferase</keyword>
<proteinExistence type="predicted"/>
<dbReference type="GO" id="GO:0016846">
    <property type="term" value="F:carbon-sulfur lyase activity"/>
    <property type="evidence" value="ECO:0007669"/>
    <property type="project" value="TreeGrafter"/>
</dbReference>